<feature type="region of interest" description="Disordered" evidence="1">
    <location>
        <begin position="1"/>
        <end position="53"/>
    </location>
</feature>
<name>A0A7S0XLV7_9STRA</name>
<evidence type="ECO:0000256" key="1">
    <source>
        <dbReference type="SAM" id="MobiDB-lite"/>
    </source>
</evidence>
<feature type="compositionally biased region" description="Polar residues" evidence="1">
    <location>
        <begin position="37"/>
        <end position="53"/>
    </location>
</feature>
<evidence type="ECO:0008006" key="3">
    <source>
        <dbReference type="Google" id="ProtNLM"/>
    </source>
</evidence>
<proteinExistence type="predicted"/>
<feature type="region of interest" description="Disordered" evidence="1">
    <location>
        <begin position="148"/>
        <end position="169"/>
    </location>
</feature>
<dbReference type="AlphaFoldDB" id="A0A7S0XLV7"/>
<protein>
    <recommendedName>
        <fullName evidence="3">START domain-containing protein</fullName>
    </recommendedName>
</protein>
<reference evidence="2" key="1">
    <citation type="submission" date="2021-01" db="EMBL/GenBank/DDBJ databases">
        <authorList>
            <person name="Corre E."/>
            <person name="Pelletier E."/>
            <person name="Niang G."/>
            <person name="Scheremetjew M."/>
            <person name="Finn R."/>
            <person name="Kale V."/>
            <person name="Holt S."/>
            <person name="Cochrane G."/>
            <person name="Meng A."/>
            <person name="Brown T."/>
            <person name="Cohen L."/>
        </authorList>
    </citation>
    <scope>NUCLEOTIDE SEQUENCE</scope>
    <source>
        <strain evidence="2">B596</strain>
    </source>
</reference>
<evidence type="ECO:0000313" key="2">
    <source>
        <dbReference type="EMBL" id="CAD8729630.1"/>
    </source>
</evidence>
<dbReference type="SUPFAM" id="SSF55961">
    <property type="entry name" value="Bet v1-like"/>
    <property type="match status" value="1"/>
</dbReference>
<dbReference type="EMBL" id="HBFG01001483">
    <property type="protein sequence ID" value="CAD8729630.1"/>
    <property type="molecule type" value="Transcribed_RNA"/>
</dbReference>
<dbReference type="InterPro" id="IPR023393">
    <property type="entry name" value="START-like_dom_sf"/>
</dbReference>
<feature type="compositionally biased region" description="Basic residues" evidence="1">
    <location>
        <begin position="12"/>
        <end position="25"/>
    </location>
</feature>
<accession>A0A7S0XLV7</accession>
<dbReference type="Gene3D" id="3.30.530.20">
    <property type="match status" value="1"/>
</dbReference>
<sequence length="452" mass="48978">MAFHPLSIRSPLAKRNRSKSKKKKMSVSIEKNVGSLPFTTPKRSPRSSLIERNSLSSLGTGALGKDGSVSFIPSPTARSKSHCRTLFSDSSAAGGISDPTDCYDGIAPTSTTSTMSSKSHIIGRVCSYLRVSDLEMDDESIATLSVSSGSSMDQQEHSIRPVVNPPPGIEIDPKERWVALCKTFDDSGNGDATRSSAASEHTPIAPVAVGRLANFGLSTTLNEAMWQPDSKSEKLLKKASGDSEWMKESFSEGLKSASTVSNSSTDILVWSGSFKHGLYGSEVPAIRSAGIVKTSSKKLMEMLVDSSRVREYNKMSLGRKDLVTFGGNLEEEGPFGKSITKVMRSESKPPMLSNLALTSILHARELSDKSGYFIVSRAVHRPEEESSTSDSMKTEIVMGVNLFVDFESDDGTEQCLMVNVNHMRSPMVPMYIAKKLAVTSAHKFINDIRALV</sequence>
<organism evidence="2">
    <name type="scientific">Pseudo-nitzschia delicatissima</name>
    <dbReference type="NCBI Taxonomy" id="44447"/>
    <lineage>
        <taxon>Eukaryota</taxon>
        <taxon>Sar</taxon>
        <taxon>Stramenopiles</taxon>
        <taxon>Ochrophyta</taxon>
        <taxon>Bacillariophyta</taxon>
        <taxon>Bacillariophyceae</taxon>
        <taxon>Bacillariophycidae</taxon>
        <taxon>Bacillariales</taxon>
        <taxon>Bacillariaceae</taxon>
        <taxon>Pseudo-nitzschia</taxon>
    </lineage>
</organism>
<gene>
    <name evidence="2" type="ORF">PDEL0327_LOCUS1123</name>
</gene>